<dbReference type="AlphaFoldDB" id="A0AAV6H2W2"/>
<dbReference type="EMBL" id="JADWDJ010000004">
    <property type="protein sequence ID" value="KAG5281644.1"/>
    <property type="molecule type" value="Genomic_DNA"/>
</dbReference>
<keyword evidence="2" id="KW-1185">Reference proteome</keyword>
<reference evidence="1" key="1">
    <citation type="submission" date="2020-10" db="EMBL/GenBank/DDBJ databases">
        <title>Chromosome-scale genome assembly of the Allis shad, Alosa alosa.</title>
        <authorList>
            <person name="Margot Z."/>
            <person name="Christophe K."/>
            <person name="Cabau C."/>
            <person name="Louis A."/>
            <person name="Berthelot C."/>
            <person name="Parey E."/>
            <person name="Roest Crollius H."/>
            <person name="Montfort J."/>
            <person name="Robinson-Rechavi M."/>
            <person name="Bucao C."/>
            <person name="Bouchez O."/>
            <person name="Gislard M."/>
            <person name="Lluch J."/>
            <person name="Milhes M."/>
            <person name="Lampietro C."/>
            <person name="Lopez Roques C."/>
            <person name="Donnadieu C."/>
            <person name="Braasch I."/>
            <person name="Desvignes T."/>
            <person name="Postlethwait J."/>
            <person name="Bobe J."/>
            <person name="Guiguen Y."/>
        </authorList>
    </citation>
    <scope>NUCLEOTIDE SEQUENCE</scope>
    <source>
        <strain evidence="1">M-15738</strain>
        <tissue evidence="1">Blood</tissue>
    </source>
</reference>
<accession>A0AAV6H2W2</accession>
<comment type="caution">
    <text evidence="1">The sequence shown here is derived from an EMBL/GenBank/DDBJ whole genome shotgun (WGS) entry which is preliminary data.</text>
</comment>
<protein>
    <submittedName>
        <fullName evidence="1">Uncharacterized protein</fullName>
    </submittedName>
</protein>
<dbReference type="Proteomes" id="UP000823561">
    <property type="component" value="Chromosome 4"/>
</dbReference>
<proteinExistence type="predicted"/>
<organism evidence="1 2">
    <name type="scientific">Alosa alosa</name>
    <name type="common">allis shad</name>
    <dbReference type="NCBI Taxonomy" id="278164"/>
    <lineage>
        <taxon>Eukaryota</taxon>
        <taxon>Metazoa</taxon>
        <taxon>Chordata</taxon>
        <taxon>Craniata</taxon>
        <taxon>Vertebrata</taxon>
        <taxon>Euteleostomi</taxon>
        <taxon>Actinopterygii</taxon>
        <taxon>Neopterygii</taxon>
        <taxon>Teleostei</taxon>
        <taxon>Clupei</taxon>
        <taxon>Clupeiformes</taxon>
        <taxon>Clupeoidei</taxon>
        <taxon>Clupeidae</taxon>
        <taxon>Alosa</taxon>
    </lineage>
</organism>
<evidence type="ECO:0000313" key="1">
    <source>
        <dbReference type="EMBL" id="KAG5281644.1"/>
    </source>
</evidence>
<gene>
    <name evidence="1" type="ORF">AALO_G00047150</name>
</gene>
<evidence type="ECO:0000313" key="2">
    <source>
        <dbReference type="Proteomes" id="UP000823561"/>
    </source>
</evidence>
<name>A0AAV6H2W2_9TELE</name>
<sequence length="111" mass="12315">MLIETDLNRTFCFHRLTSPHNEAVTSYLLRAMSACHEVIASACKTYYETVGYAGASAAGSETDSEVDYKATHHRHLQNGPNSDRIPPVTYCSEVVNSHFTVLQDFGLLVSF</sequence>